<evidence type="ECO:0000256" key="10">
    <source>
        <dbReference type="SAM" id="Phobius"/>
    </source>
</evidence>
<reference evidence="12 13" key="1">
    <citation type="journal article" date="2016" name="Mol. Biol. Evol.">
        <title>Comparative Genomics of Early-Diverging Mushroom-Forming Fungi Provides Insights into the Origins of Lignocellulose Decay Capabilities.</title>
        <authorList>
            <person name="Nagy L.G."/>
            <person name="Riley R."/>
            <person name="Tritt A."/>
            <person name="Adam C."/>
            <person name="Daum C."/>
            <person name="Floudas D."/>
            <person name="Sun H."/>
            <person name="Yadav J.S."/>
            <person name="Pangilinan J."/>
            <person name="Larsson K.H."/>
            <person name="Matsuura K."/>
            <person name="Barry K."/>
            <person name="Labutti K."/>
            <person name="Kuo R."/>
            <person name="Ohm R.A."/>
            <person name="Bhattacharya S.S."/>
            <person name="Shirouzu T."/>
            <person name="Yoshinaga Y."/>
            <person name="Martin F.M."/>
            <person name="Grigoriev I.V."/>
            <person name="Hibbett D.S."/>
        </authorList>
    </citation>
    <scope>NUCLEOTIDE SEQUENCE [LARGE SCALE GENOMIC DNA]</scope>
    <source>
        <strain evidence="12 13">HHB12029</strain>
    </source>
</reference>
<dbReference type="SUPFAM" id="SSF49329">
    <property type="entry name" value="Cu,Zn superoxide dismutase-like"/>
    <property type="match status" value="1"/>
</dbReference>
<dbReference type="AlphaFoldDB" id="A0A165Q8F7"/>
<dbReference type="OrthoDB" id="2015551at2759"/>
<dbReference type="Pfam" id="PF00080">
    <property type="entry name" value="Sod_Cu"/>
    <property type="match status" value="1"/>
</dbReference>
<evidence type="ECO:0000256" key="2">
    <source>
        <dbReference type="ARBA" id="ARBA00022723"/>
    </source>
</evidence>
<dbReference type="STRING" id="1314781.A0A165Q8F7"/>
<evidence type="ECO:0000256" key="6">
    <source>
        <dbReference type="ARBA" id="ARBA00023008"/>
    </source>
</evidence>
<keyword evidence="6 9" id="KW-0186">Copper</keyword>
<gene>
    <name evidence="12" type="ORF">EXIGLDRAFT_636399</name>
</gene>
<sequence length="195" mass="19922">MEQFEKPSSRRPWFIGGIIVLVSLVFVLYSGSSSGPSPQAEAARVTKAVAVLSGKVTGTVTLSQPQATSPVTVTGQIKGLDAGALRGFHVHASGAISDGCAGAGSHFNPFGKEHGSPTDSNRHVGDLGNVLSDDRGVVDVKIEDSQLTLNGPFSILGRAFVVHGGTDDLGRGNNDESKKTGNAGGRDACGIIAVA</sequence>
<evidence type="ECO:0000259" key="11">
    <source>
        <dbReference type="Pfam" id="PF00080"/>
    </source>
</evidence>
<keyword evidence="3 9" id="KW-0862">Zinc</keyword>
<feature type="domain" description="Superoxide dismutase copper/zinc binding" evidence="11">
    <location>
        <begin position="56"/>
        <end position="192"/>
    </location>
</feature>
<dbReference type="EC" id="1.15.1.1" evidence="9"/>
<evidence type="ECO:0000313" key="12">
    <source>
        <dbReference type="EMBL" id="KZW03236.1"/>
    </source>
</evidence>
<keyword evidence="10" id="KW-0472">Membrane</keyword>
<evidence type="ECO:0000256" key="7">
    <source>
        <dbReference type="ARBA" id="ARBA00023157"/>
    </source>
</evidence>
<keyword evidence="5 9" id="KW-0560">Oxidoreductase</keyword>
<comment type="function">
    <text evidence="9">Destroys radicals which are normally produced within the cells and which are toxic to biological systems.</text>
</comment>
<dbReference type="PANTHER" id="PTHR10003">
    <property type="entry name" value="SUPEROXIDE DISMUTASE CU-ZN -RELATED"/>
    <property type="match status" value="1"/>
</dbReference>
<dbReference type="PROSITE" id="PS00332">
    <property type="entry name" value="SOD_CU_ZN_2"/>
    <property type="match status" value="1"/>
</dbReference>
<evidence type="ECO:0000313" key="13">
    <source>
        <dbReference type="Proteomes" id="UP000077266"/>
    </source>
</evidence>
<dbReference type="InterPro" id="IPR036423">
    <property type="entry name" value="SOD-like_Cu/Zn_dom_sf"/>
</dbReference>
<proteinExistence type="inferred from homology"/>
<dbReference type="InterPro" id="IPR018152">
    <property type="entry name" value="SOD_Cu/Zn_BS"/>
</dbReference>
<dbReference type="GO" id="GO:0004784">
    <property type="term" value="F:superoxide dismutase activity"/>
    <property type="evidence" value="ECO:0007669"/>
    <property type="project" value="UniProtKB-EC"/>
</dbReference>
<keyword evidence="10" id="KW-0812">Transmembrane</keyword>
<comment type="cofactor">
    <cofactor evidence="9">
        <name>Cu cation</name>
        <dbReference type="ChEBI" id="CHEBI:23378"/>
    </cofactor>
    <text evidence="9">Binds 1 copper ion per subunit.</text>
</comment>
<dbReference type="EMBL" id="KV425884">
    <property type="protein sequence ID" value="KZW03236.1"/>
    <property type="molecule type" value="Genomic_DNA"/>
</dbReference>
<comment type="catalytic activity">
    <reaction evidence="8 9">
        <text>2 superoxide + 2 H(+) = H2O2 + O2</text>
        <dbReference type="Rhea" id="RHEA:20696"/>
        <dbReference type="ChEBI" id="CHEBI:15378"/>
        <dbReference type="ChEBI" id="CHEBI:15379"/>
        <dbReference type="ChEBI" id="CHEBI:16240"/>
        <dbReference type="ChEBI" id="CHEBI:18421"/>
        <dbReference type="EC" id="1.15.1.1"/>
    </reaction>
</comment>
<name>A0A165Q8F7_EXIGL</name>
<dbReference type="FunCoup" id="A0A165Q8F7">
    <property type="interactions" value="216"/>
</dbReference>
<comment type="similarity">
    <text evidence="1 9">Belongs to the Cu-Zn superoxide dismutase family.</text>
</comment>
<dbReference type="FunFam" id="2.60.40.200:FF:000003">
    <property type="entry name" value="Superoxide dismutase [Cu-Zn], chloroplastic"/>
    <property type="match status" value="1"/>
</dbReference>
<keyword evidence="10" id="KW-1133">Transmembrane helix</keyword>
<evidence type="ECO:0000256" key="8">
    <source>
        <dbReference type="ARBA" id="ARBA00049204"/>
    </source>
</evidence>
<keyword evidence="4" id="KW-0049">Antioxidant</keyword>
<dbReference type="InterPro" id="IPR001424">
    <property type="entry name" value="SOD_Cu_Zn_dom"/>
</dbReference>
<dbReference type="CDD" id="cd00305">
    <property type="entry name" value="Cu-Zn_Superoxide_Dismutase"/>
    <property type="match status" value="1"/>
</dbReference>
<dbReference type="PRINTS" id="PR00068">
    <property type="entry name" value="CUZNDISMTASE"/>
</dbReference>
<evidence type="ECO:0000256" key="1">
    <source>
        <dbReference type="ARBA" id="ARBA00010457"/>
    </source>
</evidence>
<evidence type="ECO:0000256" key="5">
    <source>
        <dbReference type="ARBA" id="ARBA00023002"/>
    </source>
</evidence>
<dbReference type="InParanoid" id="A0A165Q8F7"/>
<comment type="cofactor">
    <cofactor evidence="9">
        <name>Zn(2+)</name>
        <dbReference type="ChEBI" id="CHEBI:29105"/>
    </cofactor>
    <text evidence="9">Binds 1 zinc ion per subunit.</text>
</comment>
<keyword evidence="13" id="KW-1185">Reference proteome</keyword>
<feature type="transmembrane region" description="Helical" evidence="10">
    <location>
        <begin position="12"/>
        <end position="31"/>
    </location>
</feature>
<evidence type="ECO:0000256" key="9">
    <source>
        <dbReference type="RuleBase" id="RU000393"/>
    </source>
</evidence>
<dbReference type="Gene3D" id="2.60.40.200">
    <property type="entry name" value="Superoxide dismutase, copper/zinc binding domain"/>
    <property type="match status" value="1"/>
</dbReference>
<dbReference type="Proteomes" id="UP000077266">
    <property type="component" value="Unassembled WGS sequence"/>
</dbReference>
<keyword evidence="7" id="KW-1015">Disulfide bond</keyword>
<evidence type="ECO:0000256" key="3">
    <source>
        <dbReference type="ARBA" id="ARBA00022833"/>
    </source>
</evidence>
<evidence type="ECO:0000256" key="4">
    <source>
        <dbReference type="ARBA" id="ARBA00022862"/>
    </source>
</evidence>
<organism evidence="12 13">
    <name type="scientific">Exidia glandulosa HHB12029</name>
    <dbReference type="NCBI Taxonomy" id="1314781"/>
    <lineage>
        <taxon>Eukaryota</taxon>
        <taxon>Fungi</taxon>
        <taxon>Dikarya</taxon>
        <taxon>Basidiomycota</taxon>
        <taxon>Agaricomycotina</taxon>
        <taxon>Agaricomycetes</taxon>
        <taxon>Auriculariales</taxon>
        <taxon>Exidiaceae</taxon>
        <taxon>Exidia</taxon>
    </lineage>
</organism>
<dbReference type="GO" id="GO:0005507">
    <property type="term" value="F:copper ion binding"/>
    <property type="evidence" value="ECO:0007669"/>
    <property type="project" value="InterPro"/>
</dbReference>
<dbReference type="InterPro" id="IPR024134">
    <property type="entry name" value="SOD_Cu/Zn_/chaperone"/>
</dbReference>
<protein>
    <recommendedName>
        <fullName evidence="9">Superoxide dismutase [Cu-Zn]</fullName>
        <ecNumber evidence="9">1.15.1.1</ecNumber>
    </recommendedName>
</protein>
<keyword evidence="2 9" id="KW-0479">Metal-binding</keyword>
<accession>A0A165Q8F7</accession>